<comment type="caution">
    <text evidence="9">The sequence shown here is derived from an EMBL/GenBank/DDBJ whole genome shotgun (WGS) entry which is preliminary data.</text>
</comment>
<feature type="transmembrane region" description="Helical" evidence="7">
    <location>
        <begin position="349"/>
        <end position="369"/>
    </location>
</feature>
<evidence type="ECO:0000256" key="2">
    <source>
        <dbReference type="ARBA" id="ARBA00022679"/>
    </source>
</evidence>
<dbReference type="SMART" id="SM00220">
    <property type="entry name" value="S_TKc"/>
    <property type="match status" value="1"/>
</dbReference>
<dbReference type="AlphaFoldDB" id="A0A8J3IQI4"/>
<feature type="region of interest" description="Disordered" evidence="6">
    <location>
        <begin position="308"/>
        <end position="327"/>
    </location>
</feature>
<evidence type="ECO:0000259" key="8">
    <source>
        <dbReference type="PROSITE" id="PS50011"/>
    </source>
</evidence>
<dbReference type="CDD" id="cd14014">
    <property type="entry name" value="STKc_PknB_like"/>
    <property type="match status" value="1"/>
</dbReference>
<dbReference type="EMBL" id="BNJK01000001">
    <property type="protein sequence ID" value="GHO95025.1"/>
    <property type="molecule type" value="Genomic_DNA"/>
</dbReference>
<protein>
    <recommendedName>
        <fullName evidence="1">non-specific serine/threonine protein kinase</fullName>
        <ecNumber evidence="1">2.7.11.1</ecNumber>
    </recommendedName>
</protein>
<organism evidence="9 10">
    <name type="scientific">Reticulibacter mediterranei</name>
    <dbReference type="NCBI Taxonomy" id="2778369"/>
    <lineage>
        <taxon>Bacteria</taxon>
        <taxon>Bacillati</taxon>
        <taxon>Chloroflexota</taxon>
        <taxon>Ktedonobacteria</taxon>
        <taxon>Ktedonobacterales</taxon>
        <taxon>Reticulibacteraceae</taxon>
        <taxon>Reticulibacter</taxon>
    </lineage>
</organism>
<feature type="compositionally biased region" description="Pro residues" evidence="6">
    <location>
        <begin position="315"/>
        <end position="326"/>
    </location>
</feature>
<dbReference type="SUPFAM" id="SSF56112">
    <property type="entry name" value="Protein kinase-like (PK-like)"/>
    <property type="match status" value="1"/>
</dbReference>
<dbReference type="RefSeq" id="WP_220205730.1">
    <property type="nucleotide sequence ID" value="NZ_BNJK01000001.1"/>
</dbReference>
<dbReference type="Proteomes" id="UP000597444">
    <property type="component" value="Unassembled WGS sequence"/>
</dbReference>
<dbReference type="GO" id="GO:0005524">
    <property type="term" value="F:ATP binding"/>
    <property type="evidence" value="ECO:0007669"/>
    <property type="project" value="UniProtKB-KW"/>
</dbReference>
<dbReference type="EC" id="2.7.11.1" evidence="1"/>
<sequence length="583" mass="63064">MMNLVGVQFGEYRLVEKLGGGGCGDVYLGEHQRDHTQAAVKILHRPLTGKEALKDFINEARTIRLNHPHIIHLLDFGVGENDLPFLVMEFAPHGTLRAQHPKGSILSVSTVIHYVLPIAQALQYAHDQHLVHRDVKPENMLLNARNDVLVSDFGISTIAQSTSSSNLQESVAGTVPYMAPEQFNGQPRPASDQYALAVMVYEWLCGRHPFQGTTVEVAMQHQLASPPSLRLHNPLISADVERVVMIALSKDPKQRFASIHAFATALKAASQLTPASPSSSPFLQNGAANQLLPNSIPTVLPHNAQTAANGAETVPTPPFPSFPSTPPTFAQIPGTVEIRHGRKKHQKSLTIALISLALLLVLGTMIYTIPGGMALLIPRTITTPIPHTTSTTAPTPTPPLPYPPANWHQALSDPLSKPDHWQNGSNTNFGSSCQFNDGALHLTQTQGGTYFCPTPTLSYKDFTFEVKATITKGECAGMTFRGSTPSTYFFEICQGGQYYLILYFPHSNTTLISDSSAAIQTTLNQPNLIAVVAIGNHIELYINHALVHSIDDSTGSSGAINLGVSTDGPLTDTAFTDAKVWTP</sequence>
<evidence type="ECO:0000256" key="7">
    <source>
        <dbReference type="SAM" id="Phobius"/>
    </source>
</evidence>
<dbReference type="Pfam" id="PF06439">
    <property type="entry name" value="3keto-disac_hyd"/>
    <property type="match status" value="1"/>
</dbReference>
<dbReference type="GO" id="GO:0016787">
    <property type="term" value="F:hydrolase activity"/>
    <property type="evidence" value="ECO:0007669"/>
    <property type="project" value="InterPro"/>
</dbReference>
<dbReference type="Gene3D" id="3.30.200.20">
    <property type="entry name" value="Phosphorylase Kinase, domain 1"/>
    <property type="match status" value="1"/>
</dbReference>
<keyword evidence="7" id="KW-0472">Membrane</keyword>
<proteinExistence type="predicted"/>
<keyword evidence="4" id="KW-0418">Kinase</keyword>
<keyword evidence="3" id="KW-0547">Nucleotide-binding</keyword>
<keyword evidence="10" id="KW-1185">Reference proteome</keyword>
<keyword evidence="5" id="KW-0067">ATP-binding</keyword>
<evidence type="ECO:0000256" key="5">
    <source>
        <dbReference type="ARBA" id="ARBA00022840"/>
    </source>
</evidence>
<dbReference type="Pfam" id="PF00069">
    <property type="entry name" value="Pkinase"/>
    <property type="match status" value="1"/>
</dbReference>
<evidence type="ECO:0000256" key="3">
    <source>
        <dbReference type="ARBA" id="ARBA00022741"/>
    </source>
</evidence>
<name>A0A8J3IQI4_9CHLR</name>
<evidence type="ECO:0000256" key="6">
    <source>
        <dbReference type="SAM" id="MobiDB-lite"/>
    </source>
</evidence>
<dbReference type="GO" id="GO:0004674">
    <property type="term" value="F:protein serine/threonine kinase activity"/>
    <property type="evidence" value="ECO:0007669"/>
    <property type="project" value="UniProtKB-EC"/>
</dbReference>
<keyword evidence="7" id="KW-0812">Transmembrane</keyword>
<reference evidence="9" key="1">
    <citation type="submission" date="2020-10" db="EMBL/GenBank/DDBJ databases">
        <title>Taxonomic study of unclassified bacteria belonging to the class Ktedonobacteria.</title>
        <authorList>
            <person name="Yabe S."/>
            <person name="Wang C.M."/>
            <person name="Zheng Y."/>
            <person name="Sakai Y."/>
            <person name="Cavaletti L."/>
            <person name="Monciardini P."/>
            <person name="Donadio S."/>
        </authorList>
    </citation>
    <scope>NUCLEOTIDE SEQUENCE</scope>
    <source>
        <strain evidence="9">ID150040</strain>
    </source>
</reference>
<evidence type="ECO:0000256" key="1">
    <source>
        <dbReference type="ARBA" id="ARBA00012513"/>
    </source>
</evidence>
<evidence type="ECO:0000313" key="10">
    <source>
        <dbReference type="Proteomes" id="UP000597444"/>
    </source>
</evidence>
<dbReference type="PROSITE" id="PS00108">
    <property type="entry name" value="PROTEIN_KINASE_ST"/>
    <property type="match status" value="1"/>
</dbReference>
<dbReference type="InterPro" id="IPR010496">
    <property type="entry name" value="AL/BT2_dom"/>
</dbReference>
<accession>A0A8J3IQI4</accession>
<dbReference type="PROSITE" id="PS50011">
    <property type="entry name" value="PROTEIN_KINASE_DOM"/>
    <property type="match status" value="1"/>
</dbReference>
<gene>
    <name evidence="9" type="ORF">KSF_050730</name>
</gene>
<evidence type="ECO:0000256" key="4">
    <source>
        <dbReference type="ARBA" id="ARBA00022777"/>
    </source>
</evidence>
<dbReference type="InterPro" id="IPR013320">
    <property type="entry name" value="ConA-like_dom_sf"/>
</dbReference>
<dbReference type="Gene3D" id="1.10.510.10">
    <property type="entry name" value="Transferase(Phosphotransferase) domain 1"/>
    <property type="match status" value="1"/>
</dbReference>
<keyword evidence="7" id="KW-1133">Transmembrane helix</keyword>
<dbReference type="InterPro" id="IPR000719">
    <property type="entry name" value="Prot_kinase_dom"/>
</dbReference>
<dbReference type="PANTHER" id="PTHR43289">
    <property type="entry name" value="MITOGEN-ACTIVATED PROTEIN KINASE KINASE KINASE 20-RELATED"/>
    <property type="match status" value="1"/>
</dbReference>
<dbReference type="PANTHER" id="PTHR43289:SF6">
    <property type="entry name" value="SERINE_THREONINE-PROTEIN KINASE NEKL-3"/>
    <property type="match status" value="1"/>
</dbReference>
<dbReference type="Gene3D" id="2.60.120.560">
    <property type="entry name" value="Exo-inulinase, domain 1"/>
    <property type="match status" value="1"/>
</dbReference>
<dbReference type="InterPro" id="IPR008271">
    <property type="entry name" value="Ser/Thr_kinase_AS"/>
</dbReference>
<evidence type="ECO:0000313" key="9">
    <source>
        <dbReference type="EMBL" id="GHO95025.1"/>
    </source>
</evidence>
<feature type="domain" description="Protein kinase" evidence="8">
    <location>
        <begin position="12"/>
        <end position="283"/>
    </location>
</feature>
<dbReference type="InterPro" id="IPR011009">
    <property type="entry name" value="Kinase-like_dom_sf"/>
</dbReference>
<dbReference type="SUPFAM" id="SSF49899">
    <property type="entry name" value="Concanavalin A-like lectins/glucanases"/>
    <property type="match status" value="1"/>
</dbReference>
<keyword evidence="2" id="KW-0808">Transferase</keyword>